<dbReference type="CDD" id="cd07341">
    <property type="entry name" value="M56_BlaR1_MecR1_like"/>
    <property type="match status" value="1"/>
</dbReference>
<organism evidence="3 4">
    <name type="scientific">Pontibacter ummariensis</name>
    <dbReference type="NCBI Taxonomy" id="1610492"/>
    <lineage>
        <taxon>Bacteria</taxon>
        <taxon>Pseudomonadati</taxon>
        <taxon>Bacteroidota</taxon>
        <taxon>Cytophagia</taxon>
        <taxon>Cytophagales</taxon>
        <taxon>Hymenobacteraceae</taxon>
        <taxon>Pontibacter</taxon>
    </lineage>
</organism>
<reference evidence="4" key="1">
    <citation type="submission" date="2017-06" db="EMBL/GenBank/DDBJ databases">
        <authorList>
            <person name="Varghese N."/>
            <person name="Submissions S."/>
        </authorList>
    </citation>
    <scope>NUCLEOTIDE SEQUENCE [LARGE SCALE GENOMIC DNA]</scope>
    <source>
        <strain evidence="4">NKM1</strain>
    </source>
</reference>
<gene>
    <name evidence="3" type="ORF">SAMN06296052_101101</name>
</gene>
<feature type="transmembrane region" description="Helical" evidence="1">
    <location>
        <begin position="6"/>
        <end position="25"/>
    </location>
</feature>
<dbReference type="Proteomes" id="UP000198432">
    <property type="component" value="Unassembled WGS sequence"/>
</dbReference>
<proteinExistence type="predicted"/>
<protein>
    <submittedName>
        <fullName evidence="3">BlaR1 peptidase M56</fullName>
    </submittedName>
</protein>
<evidence type="ECO:0000313" key="4">
    <source>
        <dbReference type="Proteomes" id="UP000198432"/>
    </source>
</evidence>
<dbReference type="InterPro" id="IPR008756">
    <property type="entry name" value="Peptidase_M56"/>
</dbReference>
<keyword evidence="1" id="KW-1133">Transmembrane helix</keyword>
<keyword evidence="4" id="KW-1185">Reference proteome</keyword>
<feature type="transmembrane region" description="Helical" evidence="1">
    <location>
        <begin position="37"/>
        <end position="55"/>
    </location>
</feature>
<accession>A0A239B464</accession>
<keyword evidence="1" id="KW-0812">Transmembrane</keyword>
<feature type="transmembrane region" description="Helical" evidence="1">
    <location>
        <begin position="93"/>
        <end position="113"/>
    </location>
</feature>
<dbReference type="OrthoDB" id="1522859at2"/>
<keyword evidence="1" id="KW-0472">Membrane</keyword>
<dbReference type="AlphaFoldDB" id="A0A239B464"/>
<feature type="domain" description="Peptidase M56" evidence="2">
    <location>
        <begin position="157"/>
        <end position="258"/>
    </location>
</feature>
<sequence>MPAMILYLLKMNAALLLFYLTYYLVLRRLTFYNLNRLFLIFAILFSAVFPLVDLSEALPGPEGLPGNIYGIMPAWQAKTATATATQTPLFDPWQLALAAFWSGAAFALLRLLIQLLSLGRLHARSSSDELFGFAFRSTGEDINPFSFWQSIYLNPGKHRQEELLPILRHEQAHVQEWHTLDVLLAEAGTMLSWFNPGAWLLRQAIKQNLEFIADRKVLQSGLDSKVYQYSLVRISSLSQGLSLTNNFNFLTIKKRIAMMNKAPSARAHLLRFLVVIPISLTLLLAFNSLAQRQANELTQDPNVKRVISEVKGNDDAAYTYLAPNILIKSDLDLEYARWIRPNTLIVKPRSGKEETYQLDSAPSLAEAKEKYGVRFTDAEDESKPLLKGKARQATEKQEAASAVTQSQDESFIFKLDEVEYYRNEANWPKDYKDFLERNPEVKQIGWKFNNREEYNLESLVIYLKSGATEVYHYNGSMQIPAAESKYGTLPSLPPPPPPVRAN</sequence>
<name>A0A239B464_9BACT</name>
<dbReference type="PANTHER" id="PTHR34978:SF3">
    <property type="entry name" value="SLR0241 PROTEIN"/>
    <property type="match status" value="1"/>
</dbReference>
<dbReference type="EMBL" id="FZOQ01000001">
    <property type="protein sequence ID" value="SNS01993.1"/>
    <property type="molecule type" value="Genomic_DNA"/>
</dbReference>
<dbReference type="InterPro" id="IPR052173">
    <property type="entry name" value="Beta-lactam_resp_regulator"/>
</dbReference>
<dbReference type="PANTHER" id="PTHR34978">
    <property type="entry name" value="POSSIBLE SENSOR-TRANSDUCER PROTEIN BLAR"/>
    <property type="match status" value="1"/>
</dbReference>
<evidence type="ECO:0000256" key="1">
    <source>
        <dbReference type="SAM" id="Phobius"/>
    </source>
</evidence>
<dbReference type="Pfam" id="PF05569">
    <property type="entry name" value="Peptidase_M56"/>
    <property type="match status" value="1"/>
</dbReference>
<feature type="transmembrane region" description="Helical" evidence="1">
    <location>
        <begin position="269"/>
        <end position="290"/>
    </location>
</feature>
<dbReference type="RefSeq" id="WP_089317207.1">
    <property type="nucleotide sequence ID" value="NZ_FZOQ01000001.1"/>
</dbReference>
<evidence type="ECO:0000313" key="3">
    <source>
        <dbReference type="EMBL" id="SNS01993.1"/>
    </source>
</evidence>
<evidence type="ECO:0000259" key="2">
    <source>
        <dbReference type="Pfam" id="PF05569"/>
    </source>
</evidence>